<keyword evidence="6 10" id="KW-0413">Isomerase</keyword>
<dbReference type="AlphaFoldDB" id="A0A2W5STM7"/>
<dbReference type="CDD" id="cd07011">
    <property type="entry name" value="cupin_PMI_type_I_N"/>
    <property type="match status" value="1"/>
</dbReference>
<evidence type="ECO:0000256" key="4">
    <source>
        <dbReference type="ARBA" id="ARBA00022723"/>
    </source>
</evidence>
<dbReference type="GO" id="GO:0005829">
    <property type="term" value="C:cytosol"/>
    <property type="evidence" value="ECO:0007669"/>
    <property type="project" value="TreeGrafter"/>
</dbReference>
<comment type="caution">
    <text evidence="10">The sequence shown here is derived from an EMBL/GenBank/DDBJ whole genome shotgun (WGS) entry which is preliminary data.</text>
</comment>
<accession>A0A2W5STM7</accession>
<dbReference type="InterPro" id="IPR011051">
    <property type="entry name" value="RmlC_Cupin_sf"/>
</dbReference>
<evidence type="ECO:0000256" key="6">
    <source>
        <dbReference type="ARBA" id="ARBA00023235"/>
    </source>
</evidence>
<keyword evidence="5 8" id="KW-0862">Zinc</keyword>
<keyword evidence="4 8" id="KW-0479">Metal-binding</keyword>
<dbReference type="EMBL" id="QFRA01000003">
    <property type="protein sequence ID" value="PZR06142.1"/>
    <property type="molecule type" value="Genomic_DNA"/>
</dbReference>
<dbReference type="PANTHER" id="PTHR10309:SF0">
    <property type="entry name" value="MANNOSE-6-PHOSPHATE ISOMERASE"/>
    <property type="match status" value="1"/>
</dbReference>
<dbReference type="InterPro" id="IPR016305">
    <property type="entry name" value="Mannose-6-P_Isomerase"/>
</dbReference>
<dbReference type="SUPFAM" id="SSF51182">
    <property type="entry name" value="RmlC-like cupins"/>
    <property type="match status" value="1"/>
</dbReference>
<feature type="binding site" evidence="8">
    <location>
        <position position="261"/>
    </location>
    <ligand>
        <name>Zn(2+)</name>
        <dbReference type="ChEBI" id="CHEBI:29105"/>
    </ligand>
</feature>
<dbReference type="Gene3D" id="1.10.441.10">
    <property type="entry name" value="Phosphomannose Isomerase, domain 2"/>
    <property type="match status" value="1"/>
</dbReference>
<dbReference type="Pfam" id="PF20511">
    <property type="entry name" value="PMI_typeI_cat"/>
    <property type="match status" value="1"/>
</dbReference>
<comment type="cofactor">
    <cofactor evidence="8">
        <name>Zn(2+)</name>
        <dbReference type="ChEBI" id="CHEBI:29105"/>
    </cofactor>
    <text evidence="8">Binds 1 zinc ion per subunit.</text>
</comment>
<evidence type="ECO:0000259" key="9">
    <source>
        <dbReference type="Pfam" id="PF20511"/>
    </source>
</evidence>
<evidence type="ECO:0000256" key="7">
    <source>
        <dbReference type="PIRSR" id="PIRSR001480-1"/>
    </source>
</evidence>
<dbReference type="PIRSF" id="PIRSF001480">
    <property type="entry name" value="Mannose-6-phosphate_isomerase"/>
    <property type="match status" value="1"/>
</dbReference>
<evidence type="ECO:0000256" key="2">
    <source>
        <dbReference type="ARBA" id="ARBA00010772"/>
    </source>
</evidence>
<reference evidence="10 11" key="1">
    <citation type="submission" date="2017-08" db="EMBL/GenBank/DDBJ databases">
        <title>Infants hospitalized years apart are colonized by the same room-sourced microbial strains.</title>
        <authorList>
            <person name="Brooks B."/>
            <person name="Olm M.R."/>
            <person name="Firek B.A."/>
            <person name="Baker R."/>
            <person name="Thomas B.C."/>
            <person name="Morowitz M.J."/>
            <person name="Banfield J.F."/>
        </authorList>
    </citation>
    <scope>NUCLEOTIDE SEQUENCE [LARGE SCALE GENOMIC DNA]</scope>
    <source>
        <strain evidence="10">S2_003_000_R1_3</strain>
    </source>
</reference>
<dbReference type="NCBIfam" id="TIGR00218">
    <property type="entry name" value="manA"/>
    <property type="match status" value="1"/>
</dbReference>
<protein>
    <recommendedName>
        <fullName evidence="3">mannose-6-phosphate isomerase</fullName>
        <ecNumber evidence="3">5.3.1.8</ecNumber>
    </recommendedName>
</protein>
<dbReference type="InterPro" id="IPR018050">
    <property type="entry name" value="Pmannose_isomerase-type1_CS"/>
</dbReference>
<feature type="binding site" evidence="8">
    <location>
        <position position="131"/>
    </location>
    <ligand>
        <name>Zn(2+)</name>
        <dbReference type="ChEBI" id="CHEBI:29105"/>
    </ligand>
</feature>
<gene>
    <name evidence="10" type="primary">manA</name>
    <name evidence="10" type="ORF">DI525_02245</name>
</gene>
<dbReference type="PRINTS" id="PR00714">
    <property type="entry name" value="MAN6PISMRASE"/>
</dbReference>
<dbReference type="GO" id="GO:0008270">
    <property type="term" value="F:zinc ion binding"/>
    <property type="evidence" value="ECO:0007669"/>
    <property type="project" value="InterPro"/>
</dbReference>
<dbReference type="GO" id="GO:0004476">
    <property type="term" value="F:mannose-6-phosphate isomerase activity"/>
    <property type="evidence" value="ECO:0007669"/>
    <property type="project" value="UniProtKB-EC"/>
</dbReference>
<dbReference type="InterPro" id="IPR046457">
    <property type="entry name" value="PMI_typeI_cat"/>
</dbReference>
<comment type="similarity">
    <text evidence="2">Belongs to the mannose-6-phosphate isomerase type 1 family.</text>
</comment>
<feature type="active site" evidence="7">
    <location>
        <position position="280"/>
    </location>
</feature>
<evidence type="ECO:0000313" key="10">
    <source>
        <dbReference type="EMBL" id="PZR06142.1"/>
    </source>
</evidence>
<dbReference type="Gene3D" id="2.60.120.10">
    <property type="entry name" value="Jelly Rolls"/>
    <property type="match status" value="2"/>
</dbReference>
<dbReference type="Proteomes" id="UP000249432">
    <property type="component" value="Unassembled WGS sequence"/>
</dbReference>
<organism evidence="10 11">
    <name type="scientific">Corynebacterium kroppenstedtii</name>
    <dbReference type="NCBI Taxonomy" id="161879"/>
    <lineage>
        <taxon>Bacteria</taxon>
        <taxon>Bacillati</taxon>
        <taxon>Actinomycetota</taxon>
        <taxon>Actinomycetes</taxon>
        <taxon>Mycobacteriales</taxon>
        <taxon>Corynebacteriaceae</taxon>
        <taxon>Corynebacterium</taxon>
    </lineage>
</organism>
<sequence>MVQPLTGAIRTYPWGSRTAIAQMAGRPTPSDHPEAEMWFGAHPGAPATVDGEPLDVLIASDSVSALGAGMSRAYEGRLPFLIKLLAADKPLSLQAHPTKEQAEEGCAREDTLGIARDALERNYRDDNHKPELIVALTQFDAMCGFRPVEQTLKLFDALSVPELERYRVLISGILPSEGLRSLVTTWITLPSDQRKTLIAAVVEGARAYRDSGKTEFAMVADHLIELADRYPSDPGVLCALLLNHIRLEPGEGIYLNAGQLHAYVHGFGVEIMANSDNVLRGGLTSKHIDVPELVRVLSFDPLPDPVITPNQLTTGGSASGESAGSQFSAQGVYYPTPAPEFRLQRWELNSGQSVAVSSVASDGKSLSEALVGPAIVLCTRGTVHVSQPSVDDAPASEGDDHIRGDGFGPLDLMPSKAAWIPDDAESTLVTNNSDELAEIFVATVAG</sequence>
<dbReference type="EC" id="5.3.1.8" evidence="3"/>
<comment type="catalytic activity">
    <reaction evidence="1">
        <text>D-mannose 6-phosphate = D-fructose 6-phosphate</text>
        <dbReference type="Rhea" id="RHEA:12356"/>
        <dbReference type="ChEBI" id="CHEBI:58735"/>
        <dbReference type="ChEBI" id="CHEBI:61527"/>
        <dbReference type="EC" id="5.3.1.8"/>
    </reaction>
</comment>
<evidence type="ECO:0000256" key="8">
    <source>
        <dbReference type="PIRSR" id="PIRSR001480-2"/>
    </source>
</evidence>
<proteinExistence type="inferred from homology"/>
<dbReference type="PANTHER" id="PTHR10309">
    <property type="entry name" value="MANNOSE-6-PHOSPHATE ISOMERASE"/>
    <property type="match status" value="1"/>
</dbReference>
<dbReference type="RefSeq" id="WP_303734177.1">
    <property type="nucleotide sequence ID" value="NZ_CAKZHK010000007.1"/>
</dbReference>
<evidence type="ECO:0000313" key="11">
    <source>
        <dbReference type="Proteomes" id="UP000249432"/>
    </source>
</evidence>
<dbReference type="GO" id="GO:0005975">
    <property type="term" value="P:carbohydrate metabolic process"/>
    <property type="evidence" value="ECO:0007669"/>
    <property type="project" value="InterPro"/>
</dbReference>
<feature type="binding site" evidence="8">
    <location>
        <position position="94"/>
    </location>
    <ligand>
        <name>Zn(2+)</name>
        <dbReference type="ChEBI" id="CHEBI:29105"/>
    </ligand>
</feature>
<feature type="binding site" evidence="8">
    <location>
        <position position="96"/>
    </location>
    <ligand>
        <name>Zn(2+)</name>
        <dbReference type="ChEBI" id="CHEBI:29105"/>
    </ligand>
</feature>
<dbReference type="InterPro" id="IPR014710">
    <property type="entry name" value="RmlC-like_jellyroll"/>
</dbReference>
<dbReference type="GO" id="GO:0009298">
    <property type="term" value="P:GDP-mannose biosynthetic process"/>
    <property type="evidence" value="ECO:0007669"/>
    <property type="project" value="InterPro"/>
</dbReference>
<name>A0A2W5STM7_9CORY</name>
<dbReference type="InterPro" id="IPR001250">
    <property type="entry name" value="Man6P_Isoase-1"/>
</dbReference>
<evidence type="ECO:0000256" key="5">
    <source>
        <dbReference type="ARBA" id="ARBA00022833"/>
    </source>
</evidence>
<feature type="domain" description="Phosphomannose isomerase type I catalytic" evidence="9">
    <location>
        <begin position="3"/>
        <end position="148"/>
    </location>
</feature>
<evidence type="ECO:0000256" key="1">
    <source>
        <dbReference type="ARBA" id="ARBA00000757"/>
    </source>
</evidence>
<dbReference type="PROSITE" id="PS00965">
    <property type="entry name" value="PMI_I_1"/>
    <property type="match status" value="1"/>
</dbReference>
<evidence type="ECO:0000256" key="3">
    <source>
        <dbReference type="ARBA" id="ARBA00011956"/>
    </source>
</evidence>